<evidence type="ECO:0000313" key="5">
    <source>
        <dbReference type="Proteomes" id="UP000215694"/>
    </source>
</evidence>
<evidence type="ECO:0000259" key="3">
    <source>
        <dbReference type="PROSITE" id="PS50893"/>
    </source>
</evidence>
<keyword evidence="2 4" id="KW-0067">ATP-binding</keyword>
<dbReference type="SMART" id="SM00382">
    <property type="entry name" value="AAA"/>
    <property type="match status" value="1"/>
</dbReference>
<evidence type="ECO:0000256" key="2">
    <source>
        <dbReference type="ARBA" id="ARBA00022840"/>
    </source>
</evidence>
<dbReference type="InterPro" id="IPR027417">
    <property type="entry name" value="P-loop_NTPase"/>
</dbReference>
<sequence>MSIVKVNNISKRFKDKLVLDNINFSVNEGEIFGLIGPNGAGKSTLINIMTNLILTNNGSVEINGFDVVSNPVDAKSCIGLVPQELAVIEHITPYDNLEYFGALYGLKGKLLKSRINEALEISGLEDVKKKKVKKLSGGMKRRLNIAIAILNHPKLLILDEPTVGVDPQSRNHIFNFIKKISIEQNTTVIYTSHYMEEVEHLCSRIFIIDEGKEIAFGDKDYLKSLVYTNTKLVFEIKNSSAELVFSMKNLPGVLSVSEDSSCIISLIIDKSFNLSDALISVENNKAKITKIFYEEPSLEDVFLNLTGKNLRD</sequence>
<evidence type="ECO:0000313" key="4">
    <source>
        <dbReference type="EMBL" id="RDY28785.1"/>
    </source>
</evidence>
<dbReference type="InterPro" id="IPR017871">
    <property type="entry name" value="ABC_transporter-like_CS"/>
</dbReference>
<keyword evidence="1" id="KW-0547">Nucleotide-binding</keyword>
<dbReference type="InterPro" id="IPR003439">
    <property type="entry name" value="ABC_transporter-like_ATP-bd"/>
</dbReference>
<dbReference type="SUPFAM" id="SSF52540">
    <property type="entry name" value="P-loop containing nucleoside triphosphate hydrolases"/>
    <property type="match status" value="1"/>
</dbReference>
<reference evidence="4 5" key="1">
    <citation type="journal article" date="2017" name="Genome Announc.">
        <title>Draft Genome Sequence of Romboutsia weinsteinii sp. nov. Strain CCRI-19649(T) Isolated from Surface Water.</title>
        <authorList>
            <person name="Maheux A.F."/>
            <person name="Boudreau D.K."/>
            <person name="Berube E."/>
            <person name="Boissinot M."/>
            <person name="Cantin P."/>
            <person name="Raymond F."/>
            <person name="Corbeil J."/>
            <person name="Omar R.F."/>
            <person name="Bergeron M.G."/>
        </authorList>
    </citation>
    <scope>NUCLEOTIDE SEQUENCE [LARGE SCALE GENOMIC DNA]</scope>
    <source>
        <strain evidence="4 5">CCRI-19649</strain>
    </source>
</reference>
<dbReference type="Proteomes" id="UP000215694">
    <property type="component" value="Unassembled WGS sequence"/>
</dbReference>
<dbReference type="EMBL" id="NOJY02000005">
    <property type="protein sequence ID" value="RDY28785.1"/>
    <property type="molecule type" value="Genomic_DNA"/>
</dbReference>
<dbReference type="Pfam" id="PF00005">
    <property type="entry name" value="ABC_tran"/>
    <property type="match status" value="1"/>
</dbReference>
<dbReference type="RefSeq" id="WP_094366602.1">
    <property type="nucleotide sequence ID" value="NZ_NOJY02000005.1"/>
</dbReference>
<gene>
    <name evidence="4" type="ORF">CHL78_004420</name>
</gene>
<dbReference type="PANTHER" id="PTHR43582:SF2">
    <property type="entry name" value="LINEARMYCIN RESISTANCE ATP-BINDING PROTEIN LNRL"/>
    <property type="match status" value="1"/>
</dbReference>
<protein>
    <submittedName>
        <fullName evidence="4">ABC transporter ATP-binding protein</fullName>
    </submittedName>
</protein>
<dbReference type="PROSITE" id="PS50893">
    <property type="entry name" value="ABC_TRANSPORTER_2"/>
    <property type="match status" value="1"/>
</dbReference>
<name>A0A371J7T8_9FIRM</name>
<accession>A0A371J7T8</accession>
<dbReference type="PROSITE" id="PS00211">
    <property type="entry name" value="ABC_TRANSPORTER_1"/>
    <property type="match status" value="1"/>
</dbReference>
<dbReference type="GO" id="GO:0016887">
    <property type="term" value="F:ATP hydrolysis activity"/>
    <property type="evidence" value="ECO:0007669"/>
    <property type="project" value="InterPro"/>
</dbReference>
<comment type="caution">
    <text evidence="4">The sequence shown here is derived from an EMBL/GenBank/DDBJ whole genome shotgun (WGS) entry which is preliminary data.</text>
</comment>
<organism evidence="4 5">
    <name type="scientific">Romboutsia weinsteinii</name>
    <dbReference type="NCBI Taxonomy" id="2020949"/>
    <lineage>
        <taxon>Bacteria</taxon>
        <taxon>Bacillati</taxon>
        <taxon>Bacillota</taxon>
        <taxon>Clostridia</taxon>
        <taxon>Peptostreptococcales</taxon>
        <taxon>Peptostreptococcaceae</taxon>
        <taxon>Romboutsia</taxon>
    </lineage>
</organism>
<dbReference type="AlphaFoldDB" id="A0A371J7T8"/>
<dbReference type="GO" id="GO:0005524">
    <property type="term" value="F:ATP binding"/>
    <property type="evidence" value="ECO:0007669"/>
    <property type="project" value="UniProtKB-KW"/>
</dbReference>
<evidence type="ECO:0000256" key="1">
    <source>
        <dbReference type="ARBA" id="ARBA00022741"/>
    </source>
</evidence>
<dbReference type="Gene3D" id="3.40.50.300">
    <property type="entry name" value="P-loop containing nucleotide triphosphate hydrolases"/>
    <property type="match status" value="1"/>
</dbReference>
<feature type="domain" description="ABC transporter" evidence="3">
    <location>
        <begin position="4"/>
        <end position="235"/>
    </location>
</feature>
<proteinExistence type="predicted"/>
<dbReference type="OrthoDB" id="1756772at2"/>
<dbReference type="PANTHER" id="PTHR43582">
    <property type="entry name" value="LINEARMYCIN RESISTANCE ATP-BINDING PROTEIN LNRL"/>
    <property type="match status" value="1"/>
</dbReference>
<dbReference type="InterPro" id="IPR003593">
    <property type="entry name" value="AAA+_ATPase"/>
</dbReference>
<keyword evidence="5" id="KW-1185">Reference proteome</keyword>